<keyword evidence="3" id="KW-0805">Transcription regulation</keyword>
<sequence length="273" mass="30899">MEFEFIHFPDFQNSFFGKEYRSSILETYCAVRKRLSCKHITHITPKHPDEYPGQEDVRTVVSTYPSDWVVNYAVKSYFDIDPLFHQKWSSPAPAQSVSLTEIYPPKQNTPALQGFVDDMRAHQFGQTYIMVTQRLNGYGDAHTIFAFDRLKDQNGKHDMSATDLIRLLEKEFMQAATQVHEAVLTAVSDHSTQKKEVQSLVSLTPREIDCLKWAARGKTDGEIADILSIARWTVVTYLQNAKIKLGCANRTSAVAVAMSLGIIPLPDTSHLQS</sequence>
<name>A0A366DVM7_9HYPH</name>
<feature type="domain" description="HTH luxR-type" evidence="6">
    <location>
        <begin position="196"/>
        <end position="261"/>
    </location>
</feature>
<dbReference type="SMART" id="SM00421">
    <property type="entry name" value="HTH_LUXR"/>
    <property type="match status" value="1"/>
</dbReference>
<keyword evidence="5" id="KW-0804">Transcription</keyword>
<dbReference type="Gene3D" id="3.30.450.80">
    <property type="entry name" value="Transcription factor LuxR-like, autoinducer-binding domain"/>
    <property type="match status" value="1"/>
</dbReference>
<organism evidence="7 8">
    <name type="scientific">Pseudochrobactrum asaccharolyticum</name>
    <dbReference type="NCBI Taxonomy" id="354351"/>
    <lineage>
        <taxon>Bacteria</taxon>
        <taxon>Pseudomonadati</taxon>
        <taxon>Pseudomonadota</taxon>
        <taxon>Alphaproteobacteria</taxon>
        <taxon>Hyphomicrobiales</taxon>
        <taxon>Brucellaceae</taxon>
        <taxon>Pseudochrobactrum</taxon>
    </lineage>
</organism>
<dbReference type="PANTHER" id="PTHR44688:SF16">
    <property type="entry name" value="DNA-BINDING TRANSCRIPTIONAL ACTIVATOR DEVR_DOSR"/>
    <property type="match status" value="1"/>
</dbReference>
<evidence type="ECO:0000256" key="4">
    <source>
        <dbReference type="ARBA" id="ARBA00023125"/>
    </source>
</evidence>
<dbReference type="InterPro" id="IPR000792">
    <property type="entry name" value="Tscrpt_reg_LuxR_C"/>
</dbReference>
<protein>
    <recommendedName>
        <fullName evidence="1">HTH-type quorum sensing-dependent transcriptional regulator VjbR</fullName>
    </recommendedName>
</protein>
<evidence type="ECO:0000256" key="5">
    <source>
        <dbReference type="ARBA" id="ARBA00023163"/>
    </source>
</evidence>
<gene>
    <name evidence="7" type="ORF">DFR47_1056</name>
</gene>
<dbReference type="GO" id="GO:0009372">
    <property type="term" value="P:quorum sensing"/>
    <property type="evidence" value="ECO:0007669"/>
    <property type="project" value="UniProtKB-KW"/>
</dbReference>
<dbReference type="Proteomes" id="UP000252893">
    <property type="component" value="Unassembled WGS sequence"/>
</dbReference>
<dbReference type="InterPro" id="IPR005143">
    <property type="entry name" value="TF_LuxR_autoind-bd_dom"/>
</dbReference>
<dbReference type="Pfam" id="PF00196">
    <property type="entry name" value="GerE"/>
    <property type="match status" value="1"/>
</dbReference>
<dbReference type="PANTHER" id="PTHR44688">
    <property type="entry name" value="DNA-BINDING TRANSCRIPTIONAL ACTIVATOR DEVR_DOSR"/>
    <property type="match status" value="1"/>
</dbReference>
<dbReference type="InterPro" id="IPR036388">
    <property type="entry name" value="WH-like_DNA-bd_sf"/>
</dbReference>
<dbReference type="OrthoDB" id="9803630at2"/>
<evidence type="ECO:0000313" key="8">
    <source>
        <dbReference type="Proteomes" id="UP000252893"/>
    </source>
</evidence>
<keyword evidence="8" id="KW-1185">Reference proteome</keyword>
<accession>A0A366DVM7</accession>
<dbReference type="PRINTS" id="PR00038">
    <property type="entry name" value="HTHLUXR"/>
</dbReference>
<dbReference type="InterPro" id="IPR016032">
    <property type="entry name" value="Sig_transdc_resp-reg_C-effctor"/>
</dbReference>
<evidence type="ECO:0000256" key="3">
    <source>
        <dbReference type="ARBA" id="ARBA00023015"/>
    </source>
</evidence>
<evidence type="ECO:0000259" key="6">
    <source>
        <dbReference type="PROSITE" id="PS50043"/>
    </source>
</evidence>
<evidence type="ECO:0000256" key="1">
    <source>
        <dbReference type="ARBA" id="ARBA00015288"/>
    </source>
</evidence>
<dbReference type="PROSITE" id="PS50043">
    <property type="entry name" value="HTH_LUXR_2"/>
    <property type="match status" value="1"/>
</dbReference>
<keyword evidence="2" id="KW-0673">Quorum sensing</keyword>
<proteinExistence type="predicted"/>
<dbReference type="EMBL" id="QNRH01000005">
    <property type="protein sequence ID" value="RBO93294.1"/>
    <property type="molecule type" value="Genomic_DNA"/>
</dbReference>
<dbReference type="AlphaFoldDB" id="A0A366DVM7"/>
<keyword evidence="4" id="KW-0238">DNA-binding</keyword>
<dbReference type="RefSeq" id="WP_113945036.1">
    <property type="nucleotide sequence ID" value="NZ_JBHEEG010000006.1"/>
</dbReference>
<dbReference type="Pfam" id="PF03472">
    <property type="entry name" value="Autoind_bind"/>
    <property type="match status" value="1"/>
</dbReference>
<dbReference type="GO" id="GO:0006355">
    <property type="term" value="P:regulation of DNA-templated transcription"/>
    <property type="evidence" value="ECO:0007669"/>
    <property type="project" value="InterPro"/>
</dbReference>
<evidence type="ECO:0000256" key="2">
    <source>
        <dbReference type="ARBA" id="ARBA00022654"/>
    </source>
</evidence>
<evidence type="ECO:0000313" key="7">
    <source>
        <dbReference type="EMBL" id="RBO93294.1"/>
    </source>
</evidence>
<dbReference type="Gene3D" id="1.10.10.10">
    <property type="entry name" value="Winged helix-like DNA-binding domain superfamily/Winged helix DNA-binding domain"/>
    <property type="match status" value="1"/>
</dbReference>
<dbReference type="InterPro" id="IPR036693">
    <property type="entry name" value="TF_LuxR_autoind-bd_dom_sf"/>
</dbReference>
<dbReference type="SUPFAM" id="SSF46894">
    <property type="entry name" value="C-terminal effector domain of the bipartite response regulators"/>
    <property type="match status" value="1"/>
</dbReference>
<dbReference type="CDD" id="cd06170">
    <property type="entry name" value="LuxR_C_like"/>
    <property type="match status" value="1"/>
</dbReference>
<dbReference type="GO" id="GO:0003677">
    <property type="term" value="F:DNA binding"/>
    <property type="evidence" value="ECO:0007669"/>
    <property type="project" value="UniProtKB-KW"/>
</dbReference>
<reference evidence="7 8" key="1">
    <citation type="submission" date="2018-06" db="EMBL/GenBank/DDBJ databases">
        <title>Genomic Encyclopedia of Type Strains, Phase IV (KMG-IV): sequencing the most valuable type-strain genomes for metagenomic binning, comparative biology and taxonomic classification.</title>
        <authorList>
            <person name="Goeker M."/>
        </authorList>
    </citation>
    <scope>NUCLEOTIDE SEQUENCE [LARGE SCALE GENOMIC DNA]</scope>
    <source>
        <strain evidence="7 8">DSM 25619</strain>
    </source>
</reference>
<comment type="caution">
    <text evidence="7">The sequence shown here is derived from an EMBL/GenBank/DDBJ whole genome shotgun (WGS) entry which is preliminary data.</text>
</comment>
<dbReference type="SUPFAM" id="SSF75516">
    <property type="entry name" value="Pheromone-binding domain of LuxR-like quorum-sensing transcription factors"/>
    <property type="match status" value="1"/>
</dbReference>